<dbReference type="AlphaFoldDB" id="A0A9Q1GV22"/>
<feature type="chain" id="PRO_5040391560" evidence="2">
    <location>
        <begin position="24"/>
        <end position="363"/>
    </location>
</feature>
<name>A0A9Q1GV22_9CARY</name>
<evidence type="ECO:0000256" key="2">
    <source>
        <dbReference type="SAM" id="SignalP"/>
    </source>
</evidence>
<gene>
    <name evidence="3" type="ORF">Cgig2_017621</name>
</gene>
<evidence type="ECO:0000256" key="1">
    <source>
        <dbReference type="ARBA" id="ARBA00022729"/>
    </source>
</evidence>
<dbReference type="Proteomes" id="UP001153076">
    <property type="component" value="Unassembled WGS sequence"/>
</dbReference>
<keyword evidence="1 2" id="KW-0732">Signal</keyword>
<dbReference type="SUPFAM" id="SSF51110">
    <property type="entry name" value="alpha-D-mannose-specific plant lectins"/>
    <property type="match status" value="1"/>
</dbReference>
<dbReference type="PANTHER" id="PTHR47976:SF120">
    <property type="entry name" value="G-TYPE LECTIN S-RECEPTOR-LIKE SERINE_THREONINE-PROTEIN KINASE SD2-5"/>
    <property type="match status" value="1"/>
</dbReference>
<dbReference type="EMBL" id="JAKOGI010001357">
    <property type="protein sequence ID" value="KAJ8426044.1"/>
    <property type="molecule type" value="Genomic_DNA"/>
</dbReference>
<keyword evidence="4" id="KW-1185">Reference proteome</keyword>
<protein>
    <submittedName>
        <fullName evidence="3">Uncharacterized protein</fullName>
    </submittedName>
</protein>
<comment type="caution">
    <text evidence="3">The sequence shown here is derived from an EMBL/GenBank/DDBJ whole genome shotgun (WGS) entry which is preliminary data.</text>
</comment>
<evidence type="ECO:0000313" key="3">
    <source>
        <dbReference type="EMBL" id="KAJ8426044.1"/>
    </source>
</evidence>
<dbReference type="OrthoDB" id="740822at2759"/>
<accession>A0A9Q1GV22</accession>
<dbReference type="PANTHER" id="PTHR47976">
    <property type="entry name" value="G-TYPE LECTIN S-RECEPTOR-LIKE SERINE/THREONINE-PROTEIN KINASE SD2-5"/>
    <property type="match status" value="1"/>
</dbReference>
<dbReference type="InterPro" id="IPR051343">
    <property type="entry name" value="G-type_lectin_kinases/EP1-like"/>
</dbReference>
<evidence type="ECO:0000313" key="4">
    <source>
        <dbReference type="Proteomes" id="UP001153076"/>
    </source>
</evidence>
<dbReference type="InterPro" id="IPR036426">
    <property type="entry name" value="Bulb-type_lectin_dom_sf"/>
</dbReference>
<feature type="signal peptide" evidence="2">
    <location>
        <begin position="1"/>
        <end position="23"/>
    </location>
</feature>
<reference evidence="3" key="1">
    <citation type="submission" date="2022-04" db="EMBL/GenBank/DDBJ databases">
        <title>Carnegiea gigantea Genome sequencing and assembly v2.</title>
        <authorList>
            <person name="Copetti D."/>
            <person name="Sanderson M.J."/>
            <person name="Burquez A."/>
            <person name="Wojciechowski M.F."/>
        </authorList>
    </citation>
    <scope>NUCLEOTIDE SEQUENCE</scope>
    <source>
        <strain evidence="3">SGP5-SGP5p</strain>
        <tissue evidence="3">Aerial part</tissue>
    </source>
</reference>
<organism evidence="3 4">
    <name type="scientific">Carnegiea gigantea</name>
    <dbReference type="NCBI Taxonomy" id="171969"/>
    <lineage>
        <taxon>Eukaryota</taxon>
        <taxon>Viridiplantae</taxon>
        <taxon>Streptophyta</taxon>
        <taxon>Embryophyta</taxon>
        <taxon>Tracheophyta</taxon>
        <taxon>Spermatophyta</taxon>
        <taxon>Magnoliopsida</taxon>
        <taxon>eudicotyledons</taxon>
        <taxon>Gunneridae</taxon>
        <taxon>Pentapetalae</taxon>
        <taxon>Caryophyllales</taxon>
        <taxon>Cactineae</taxon>
        <taxon>Cactaceae</taxon>
        <taxon>Cactoideae</taxon>
        <taxon>Echinocereeae</taxon>
        <taxon>Carnegiea</taxon>
    </lineage>
</organism>
<sequence>MKLYMFCLFARVFLFVNSGCSESNDPIGYTFTLAVPVEYTNDFSSKAYLMETDQMPLNFRTALSIEAIDGRYACCLEIFLGNVKLSSSGHRSKFYTSEMCMLELTKMGDLRLKGPNEAIGCLIFANRSVCLTRLILVANLTTSMQKLQLFESGNLVLVDTPGSIKWQTFNFAKNVLLEEQRLSVATHLTSFPTNNSTSFFSFEIRHDKVALYSNPALDNSTGNLDLYSYSPYNDKFKASYQALSSTRDLPLSCSPYAICTLPKTCSCVIWLLTKQEDNSVSDRRKEISNGGLCGKNEVDMLELEDAGTLLKSESSLTNMSRRDVRIPASMTAIVLLHCTLRTHENACFMTLSDGPNKQVEEVG</sequence>
<proteinExistence type="predicted"/>